<evidence type="ECO:0000313" key="3">
    <source>
        <dbReference type="Proteomes" id="UP001556367"/>
    </source>
</evidence>
<name>A0ABR3JLF9_9AGAR</name>
<proteinExistence type="predicted"/>
<organism evidence="2 3">
    <name type="scientific">Hohenbuehelia grisea</name>
    <dbReference type="NCBI Taxonomy" id="104357"/>
    <lineage>
        <taxon>Eukaryota</taxon>
        <taxon>Fungi</taxon>
        <taxon>Dikarya</taxon>
        <taxon>Basidiomycota</taxon>
        <taxon>Agaricomycotina</taxon>
        <taxon>Agaricomycetes</taxon>
        <taxon>Agaricomycetidae</taxon>
        <taxon>Agaricales</taxon>
        <taxon>Pleurotineae</taxon>
        <taxon>Pleurotaceae</taxon>
        <taxon>Hohenbuehelia</taxon>
    </lineage>
</organism>
<accession>A0ABR3JLF9</accession>
<feature type="compositionally biased region" description="Polar residues" evidence="1">
    <location>
        <begin position="48"/>
        <end position="59"/>
    </location>
</feature>
<feature type="compositionally biased region" description="Polar residues" evidence="1">
    <location>
        <begin position="71"/>
        <end position="84"/>
    </location>
</feature>
<dbReference type="InterPro" id="IPR036428">
    <property type="entry name" value="PCD_sf"/>
</dbReference>
<sequence>MYRRVALRSVPFRKACRAADSSAPSRLALLRALAAGHLRFLSTPPPDSQQQDAETTYTPASAARSLEVSENPFSRNPFNTSTDAPSPKAFADQLVASLVQQNTVVELPPPVNGWPTPWITKAEFNNYLYPLYHHAWGVHFVIIDRPSQSGSPPEVDAPSSADNKPAPNERVSQLWKSYPFCDFDAASSFVVDATKLMKQEKHHASIHLGDQGQNTVAFHMHTHSARAPPHLPRQHLDAPGITCRDLRLAVLLDRQYTNHYQNDGRAPQESPPVQDLKFRPAWYEYALRLRRIMNGISGAHIASVSEGEKQKGTHQLSKRKRMGRNQCRACGEAHHVMNCPDRHTIPPPQPCFSCNGNHWRCDCPVSNKQARRPTSLRAPKPNPEKRAEDACSICGANHRDVDCTRYQAPPEPCPNCGGNHWRSDCQGPPRVSSKFFHNLKLPID</sequence>
<feature type="region of interest" description="Disordered" evidence="1">
    <location>
        <begin position="147"/>
        <end position="168"/>
    </location>
</feature>
<keyword evidence="3" id="KW-1185">Reference proteome</keyword>
<dbReference type="SUPFAM" id="SSF55248">
    <property type="entry name" value="PCD-like"/>
    <property type="match status" value="1"/>
</dbReference>
<protein>
    <submittedName>
        <fullName evidence="2">Uncharacterized protein</fullName>
    </submittedName>
</protein>
<reference evidence="3" key="1">
    <citation type="submission" date="2024-06" db="EMBL/GenBank/DDBJ databases">
        <title>Multi-omics analyses provide insights into the biosynthesis of the anticancer antibiotic pleurotin in Hohenbuehelia grisea.</title>
        <authorList>
            <person name="Weaver J.A."/>
            <person name="Alberti F."/>
        </authorList>
    </citation>
    <scope>NUCLEOTIDE SEQUENCE [LARGE SCALE GENOMIC DNA]</scope>
    <source>
        <strain evidence="3">T-177</strain>
    </source>
</reference>
<comment type="caution">
    <text evidence="2">The sequence shown here is derived from an EMBL/GenBank/DDBJ whole genome shotgun (WGS) entry which is preliminary data.</text>
</comment>
<dbReference type="Proteomes" id="UP001556367">
    <property type="component" value="Unassembled WGS sequence"/>
</dbReference>
<dbReference type="EMBL" id="JASNQZ010000006">
    <property type="protein sequence ID" value="KAL0956645.1"/>
    <property type="molecule type" value="Genomic_DNA"/>
</dbReference>
<gene>
    <name evidence="2" type="ORF">HGRIS_002778</name>
</gene>
<dbReference type="Gene3D" id="3.30.1360.20">
    <property type="entry name" value="Transcriptional coactivator/pterin dehydratase"/>
    <property type="match status" value="1"/>
</dbReference>
<evidence type="ECO:0000256" key="1">
    <source>
        <dbReference type="SAM" id="MobiDB-lite"/>
    </source>
</evidence>
<feature type="region of interest" description="Disordered" evidence="1">
    <location>
        <begin position="41"/>
        <end position="86"/>
    </location>
</feature>
<evidence type="ECO:0000313" key="2">
    <source>
        <dbReference type="EMBL" id="KAL0956645.1"/>
    </source>
</evidence>